<evidence type="ECO:0000313" key="3">
    <source>
        <dbReference type="EMBL" id="TDQ39495.1"/>
    </source>
</evidence>
<feature type="domain" description="Response regulatory" evidence="2">
    <location>
        <begin position="9"/>
        <end position="128"/>
    </location>
</feature>
<dbReference type="InterPro" id="IPR011006">
    <property type="entry name" value="CheY-like_superfamily"/>
</dbReference>
<dbReference type="PANTHER" id="PTHR43228">
    <property type="entry name" value="TWO-COMPONENT RESPONSE REGULATOR"/>
    <property type="match status" value="1"/>
</dbReference>
<dbReference type="SUPFAM" id="SSF48452">
    <property type="entry name" value="TPR-like"/>
    <property type="match status" value="1"/>
</dbReference>
<dbReference type="PANTHER" id="PTHR43228:SF1">
    <property type="entry name" value="TWO-COMPONENT RESPONSE REGULATOR ARR22"/>
    <property type="match status" value="1"/>
</dbReference>
<dbReference type="RefSeq" id="WP_101497378.1">
    <property type="nucleotide sequence ID" value="NZ_LNJZ01000009.1"/>
</dbReference>
<dbReference type="AlphaFoldDB" id="A0A4R6U4V0"/>
<evidence type="ECO:0000259" key="2">
    <source>
        <dbReference type="PROSITE" id="PS50110"/>
    </source>
</evidence>
<protein>
    <submittedName>
        <fullName evidence="3">Response regulator receiver domain-containing protein</fullName>
    </submittedName>
</protein>
<name>A0A4R6U4V0_9GAMM</name>
<dbReference type="SMART" id="SM00448">
    <property type="entry name" value="REC"/>
    <property type="match status" value="1"/>
</dbReference>
<evidence type="ECO:0000313" key="4">
    <source>
        <dbReference type="Proteomes" id="UP000294575"/>
    </source>
</evidence>
<reference evidence="3 4" key="1">
    <citation type="submission" date="2019-03" db="EMBL/GenBank/DDBJ databases">
        <title>Genomic Encyclopedia of Type Strains, Phase IV (KMG-IV): sequencing the most valuable type-strain genomes for metagenomic binning, comparative biology and taxonomic classification.</title>
        <authorList>
            <person name="Goeker M."/>
        </authorList>
    </citation>
    <scope>NUCLEOTIDE SEQUENCE [LARGE SCALE GENOMIC DNA]</scope>
    <source>
        <strain evidence="3 4">DSM 28679</strain>
    </source>
</reference>
<sequence>MMINFSKMRFLVVDDFSEFRSSIRGILGLLAVQKIDTAANGEDVLELCRRNRYDVILHDYNLGDGVSGQQVLERLHAEKLLSPHCIFIMVTAENTQAMVLAAIECEPDDYLSKPFSKVALQTRLERLVRRKQVLAPVLSALERGDCQQVLQACQTIEEQDSRHAVLCQRYKAEALRQLGRHGELEQLLEQQARSRPASWNLQMLAGLWLEQNRQERLGPLLDAGMRQFPLMPELHDIRATQAAHANDLAVMVQSLQQAVALSPNTVRRQIALARYAWLAGQPDVAAHALRQCWEIGRHSIAFDAELLWQLASILLAGNKGRAADEAQNWLKILEQSDMQTPVLQPATALLRLAQQHIRGRAVDAGQLHDVADELRTRLPGYAAMTLLQLGDWLQQLDQRPAALECWQHCAQRHSAVTGVPEQLAARLPDYDIRAMQQPVRQGREAVALQLTGQPEQAAGLFAHALQQAPALIGLNMAAARLYAAQAATDHDGQARTLLQACLQRIGQLSPLEPEAREFSRMTNPLEVRPW</sequence>
<proteinExistence type="predicted"/>
<accession>A0A4R6U4V0</accession>
<dbReference type="OrthoDB" id="7298659at2"/>
<keyword evidence="1" id="KW-0597">Phosphoprotein</keyword>
<feature type="modified residue" description="4-aspartylphosphate" evidence="1">
    <location>
        <position position="59"/>
    </location>
</feature>
<dbReference type="Gene3D" id="1.25.40.10">
    <property type="entry name" value="Tetratricopeptide repeat domain"/>
    <property type="match status" value="1"/>
</dbReference>
<dbReference type="CDD" id="cd17589">
    <property type="entry name" value="REC_TPR"/>
    <property type="match status" value="1"/>
</dbReference>
<dbReference type="InterPro" id="IPR052048">
    <property type="entry name" value="ST_Response_Regulator"/>
</dbReference>
<dbReference type="EMBL" id="SNYK01000002">
    <property type="protein sequence ID" value="TDQ39495.1"/>
    <property type="molecule type" value="Genomic_DNA"/>
</dbReference>
<dbReference type="Pfam" id="PF00072">
    <property type="entry name" value="Response_reg"/>
    <property type="match status" value="1"/>
</dbReference>
<dbReference type="PROSITE" id="PS50110">
    <property type="entry name" value="RESPONSE_REGULATORY"/>
    <property type="match status" value="1"/>
</dbReference>
<dbReference type="Proteomes" id="UP000294575">
    <property type="component" value="Unassembled WGS sequence"/>
</dbReference>
<dbReference type="InterPro" id="IPR011990">
    <property type="entry name" value="TPR-like_helical_dom_sf"/>
</dbReference>
<dbReference type="GO" id="GO:0000160">
    <property type="term" value="P:phosphorelay signal transduction system"/>
    <property type="evidence" value="ECO:0007669"/>
    <property type="project" value="InterPro"/>
</dbReference>
<gene>
    <name evidence="3" type="ORF">DFQ45_102189</name>
</gene>
<organism evidence="3 4">
    <name type="scientific">Thiopseudomonas denitrificans</name>
    <dbReference type="NCBI Taxonomy" id="1501432"/>
    <lineage>
        <taxon>Bacteria</taxon>
        <taxon>Pseudomonadati</taxon>
        <taxon>Pseudomonadota</taxon>
        <taxon>Gammaproteobacteria</taxon>
        <taxon>Pseudomonadales</taxon>
        <taxon>Pseudomonadaceae</taxon>
        <taxon>Thiopseudomonas</taxon>
    </lineage>
</organism>
<dbReference type="Gene3D" id="3.40.50.2300">
    <property type="match status" value="1"/>
</dbReference>
<dbReference type="SUPFAM" id="SSF52172">
    <property type="entry name" value="CheY-like"/>
    <property type="match status" value="1"/>
</dbReference>
<dbReference type="InterPro" id="IPR001789">
    <property type="entry name" value="Sig_transdc_resp-reg_receiver"/>
</dbReference>
<evidence type="ECO:0000256" key="1">
    <source>
        <dbReference type="PROSITE-ProRule" id="PRU00169"/>
    </source>
</evidence>
<comment type="caution">
    <text evidence="3">The sequence shown here is derived from an EMBL/GenBank/DDBJ whole genome shotgun (WGS) entry which is preliminary data.</text>
</comment>
<keyword evidence="4" id="KW-1185">Reference proteome</keyword>